<evidence type="ECO:0000256" key="2">
    <source>
        <dbReference type="ARBA" id="ARBA00022525"/>
    </source>
</evidence>
<keyword evidence="12" id="KW-0503">Monooxygenase</keyword>
<keyword evidence="3 8" id="KW-0136">Cellulose degradation</keyword>
<dbReference type="AlphaFoldDB" id="A0A2U8U9X7"/>
<evidence type="ECO:0000256" key="5">
    <source>
        <dbReference type="ARBA" id="ARBA00023277"/>
    </source>
</evidence>
<evidence type="ECO:0000256" key="4">
    <source>
        <dbReference type="ARBA" id="ARBA00023157"/>
    </source>
</evidence>
<comment type="catalytic activity">
    <reaction evidence="8">
        <text>[(1-&gt;4)-beta-D-glucosyl]n+m + reduced acceptor + O2 = 4-dehydro-beta-D-glucosyl-[(1-&gt;4)-beta-D-glucosyl]n-1 + [(1-&gt;4)-beta-D-glucosyl]m + acceptor + H2O.</text>
        <dbReference type="EC" id="1.14.99.56"/>
    </reaction>
</comment>
<dbReference type="PANTHER" id="PTHR33353:SF17">
    <property type="entry name" value="ENDO-BETA-1,4-GLUCANASE D"/>
    <property type="match status" value="1"/>
</dbReference>
<feature type="domain" description="Auxiliary Activity family 9 catalytic" evidence="11">
    <location>
        <begin position="17"/>
        <end position="214"/>
    </location>
</feature>
<evidence type="ECO:0000259" key="11">
    <source>
        <dbReference type="Pfam" id="PF03443"/>
    </source>
</evidence>
<feature type="region of interest" description="Disordered" evidence="9">
    <location>
        <begin position="219"/>
        <end position="288"/>
    </location>
</feature>
<accession>A0A2U8U9X7</accession>
<dbReference type="InterPro" id="IPR049892">
    <property type="entry name" value="AA9"/>
</dbReference>
<keyword evidence="6 8" id="KW-0624">Polysaccharide degradation</keyword>
<dbReference type="Pfam" id="PF03443">
    <property type="entry name" value="AA9"/>
    <property type="match status" value="1"/>
</dbReference>
<dbReference type="SMR" id="A0A2U8U9X7"/>
<dbReference type="GO" id="GO:0030248">
    <property type="term" value="F:cellulose binding"/>
    <property type="evidence" value="ECO:0007669"/>
    <property type="project" value="UniProtKB-UniRule"/>
</dbReference>
<dbReference type="EMBL" id="MF432144">
    <property type="protein sequence ID" value="AWM99278.1"/>
    <property type="molecule type" value="Genomic_DNA"/>
</dbReference>
<keyword evidence="10" id="KW-0732">Signal</keyword>
<reference evidence="12" key="1">
    <citation type="submission" date="2017-07" db="EMBL/GenBank/DDBJ databases">
        <title>Origin of fungal plant biomass degrading enzymes: Comparative enzyme profile studies of zoosporic, early lineage fungi.</title>
        <authorList>
            <person name="Lange L."/>
            <person name="Pilgaard B."/>
            <person name="Herbst F.-A."/>
            <person name="Barret K."/>
            <person name="Busk P.K."/>
            <person name="Pedersen A.G."/>
        </authorList>
    </citation>
    <scope>NUCLEOTIDE SEQUENCE</scope>
</reference>
<dbReference type="GO" id="GO:0004497">
    <property type="term" value="F:monooxygenase activity"/>
    <property type="evidence" value="ECO:0007669"/>
    <property type="project" value="UniProtKB-KW"/>
</dbReference>
<comment type="domain">
    <text evidence="8">Has a modular structure: an endo-beta-1,4-glucanase catalytic module at the N-terminus, a linker rich in serines and threonines, and a C-terminal carbohydrate-binding module (CBM).</text>
</comment>
<evidence type="ECO:0000256" key="10">
    <source>
        <dbReference type="SAM" id="SignalP"/>
    </source>
</evidence>
<keyword evidence="5 8" id="KW-0119">Carbohydrate metabolism</keyword>
<proteinExistence type="inferred from homology"/>
<dbReference type="CDD" id="cd21175">
    <property type="entry name" value="LPMO_AA9"/>
    <property type="match status" value="1"/>
</dbReference>
<dbReference type="GO" id="GO:0008810">
    <property type="term" value="F:cellulase activity"/>
    <property type="evidence" value="ECO:0007669"/>
    <property type="project" value="UniProtKB-UniRule"/>
</dbReference>
<evidence type="ECO:0000256" key="1">
    <source>
        <dbReference type="ARBA" id="ARBA00004613"/>
    </source>
</evidence>
<dbReference type="GO" id="GO:0030245">
    <property type="term" value="P:cellulose catabolic process"/>
    <property type="evidence" value="ECO:0007669"/>
    <property type="project" value="UniProtKB-UniRule"/>
</dbReference>
<organism evidence="12">
    <name type="scientific">Rhizophlyctis rosea</name>
    <dbReference type="NCBI Taxonomy" id="64517"/>
    <lineage>
        <taxon>Eukaryota</taxon>
        <taxon>Fungi</taxon>
        <taxon>Fungi incertae sedis</taxon>
        <taxon>Chytridiomycota</taxon>
        <taxon>Chytridiomycota incertae sedis</taxon>
        <taxon>Chytridiomycetes</taxon>
        <taxon>Rhizophlyctidales</taxon>
        <taxon>Rhizophlyctidaceae</taxon>
        <taxon>Rhizophlyctis</taxon>
    </lineage>
</organism>
<keyword evidence="12" id="KW-0560">Oxidoreductase</keyword>
<evidence type="ECO:0000256" key="9">
    <source>
        <dbReference type="SAM" id="MobiDB-lite"/>
    </source>
</evidence>
<gene>
    <name evidence="12" type="primary">LPMO9I</name>
</gene>
<name>A0A2U8U9X7_9FUNG</name>
<dbReference type="PANTHER" id="PTHR33353">
    <property type="entry name" value="PUTATIVE (AFU_ORTHOLOGUE AFUA_1G12560)-RELATED"/>
    <property type="match status" value="1"/>
</dbReference>
<evidence type="ECO:0000256" key="7">
    <source>
        <dbReference type="ARBA" id="ARBA00044502"/>
    </source>
</evidence>
<evidence type="ECO:0000313" key="12">
    <source>
        <dbReference type="EMBL" id="AWM99278.1"/>
    </source>
</evidence>
<dbReference type="EC" id="1.14.99.56" evidence="8"/>
<protein>
    <recommendedName>
        <fullName evidence="8">AA9 family lytic polysaccharide monooxygenase</fullName>
        <ecNumber evidence="8">1.14.99.56</ecNumber>
    </recommendedName>
    <alternativeName>
        <fullName evidence="8">Endo-beta-1,4-glucanase</fullName>
    </alternativeName>
    <alternativeName>
        <fullName evidence="8">Glycosyl hydrolase 61 family protein</fullName>
    </alternativeName>
</protein>
<comment type="function">
    <text evidence="8">Lytic polysaccharide monooxygenase (LMPO) that depolymerizes crystalline and amorphous polysaccharides via the oxidation of scissile alpha- or beta-(1-4)-glycosidic bonds, yielding C1 and/or C4 oxidation products. Catalysis by LPMOs requires the reduction of the active-site copper from Cu(II) to Cu(I) by a reducing agent and H(2)O(2) or O(2) as a cosubstrate.</text>
</comment>
<feature type="compositionally biased region" description="Low complexity" evidence="9">
    <location>
        <begin position="241"/>
        <end position="271"/>
    </location>
</feature>
<keyword evidence="4 8" id="KW-1015">Disulfide bond</keyword>
<feature type="signal peptide" evidence="10">
    <location>
        <begin position="1"/>
        <end position="16"/>
    </location>
</feature>
<dbReference type="InterPro" id="IPR005103">
    <property type="entry name" value="AA9_LPMO"/>
</dbReference>
<dbReference type="GO" id="GO:0005576">
    <property type="term" value="C:extracellular region"/>
    <property type="evidence" value="ECO:0007669"/>
    <property type="project" value="UniProtKB-SubCell"/>
</dbReference>
<evidence type="ECO:0000256" key="6">
    <source>
        <dbReference type="ARBA" id="ARBA00023326"/>
    </source>
</evidence>
<evidence type="ECO:0000256" key="8">
    <source>
        <dbReference type="RuleBase" id="RU368122"/>
    </source>
</evidence>
<evidence type="ECO:0000256" key="3">
    <source>
        <dbReference type="ARBA" id="ARBA00023001"/>
    </source>
</evidence>
<sequence length="288" mass="29771">MKAVLSTLFLAAGASAHAIFRQVAVNGAWQGDQVGVRMPSTNNPVTDVSSSAVICNQGQSSTSRKIAVRAGDQISLKMCHNNADCTGDDPIIAPSHKGPVMAYMNKVSDSSSGTPTNGWFKIYEDGLGAVDKLINNRGVVTFTIPSCIPSGDYLLRGEAIALHSAYSYPGAQLYMSCIQLTVSGGGSTSPATVSFPGAYKGSDPGITVNIYGSTGQANTNMNYQIPGPRPMSCSGGGNNGGSQPTTTTRQTTTQQQQTQPPRTTTTTQNNNTGGGSCASKWGQCGGQG</sequence>
<comment type="similarity">
    <text evidence="7">Belongs to the polysaccharide monooxygenase AA9 family.</text>
</comment>
<keyword evidence="2 8" id="KW-0964">Secreted</keyword>
<feature type="chain" id="PRO_5016162375" description="AA9 family lytic polysaccharide monooxygenase" evidence="10">
    <location>
        <begin position="17"/>
        <end position="288"/>
    </location>
</feature>
<comment type="subcellular location">
    <subcellularLocation>
        <location evidence="1 8">Secreted</location>
    </subcellularLocation>
</comment>
<dbReference type="Gene3D" id="2.70.50.70">
    <property type="match status" value="1"/>
</dbReference>